<comment type="caution">
    <text evidence="11">The sequence shown here is derived from an EMBL/GenBank/DDBJ whole genome shotgun (WGS) entry which is preliminary data.</text>
</comment>
<dbReference type="Pfam" id="PF12352">
    <property type="entry name" value="V-SNARE_C"/>
    <property type="match status" value="1"/>
</dbReference>
<dbReference type="GO" id="GO:0048219">
    <property type="term" value="P:inter-Golgi cisterna vesicle-mediated transport"/>
    <property type="evidence" value="ECO:0007669"/>
    <property type="project" value="TreeGrafter"/>
</dbReference>
<evidence type="ECO:0000256" key="5">
    <source>
        <dbReference type="ARBA" id="ARBA00022927"/>
    </source>
</evidence>
<comment type="subcellular location">
    <subcellularLocation>
        <location evidence="1">Golgi apparatus membrane</location>
        <topology evidence="1">Single-pass type IV membrane protein</topology>
    </subcellularLocation>
</comment>
<dbReference type="GO" id="GO:0006888">
    <property type="term" value="P:endoplasmic reticulum to Golgi vesicle-mediated transport"/>
    <property type="evidence" value="ECO:0007669"/>
    <property type="project" value="InterPro"/>
</dbReference>
<feature type="region of interest" description="Disordered" evidence="9">
    <location>
        <begin position="69"/>
        <end position="91"/>
    </location>
</feature>
<keyword evidence="5" id="KW-0653">Protein transport</keyword>
<feature type="region of interest" description="Disordered" evidence="9">
    <location>
        <begin position="1"/>
        <end position="37"/>
    </location>
</feature>
<dbReference type="PIRSF" id="PIRSF027109">
    <property type="entry name" value="Golgi_SNARE"/>
    <property type="match status" value="1"/>
</dbReference>
<dbReference type="GO" id="GO:0005484">
    <property type="term" value="F:SNAP receptor activity"/>
    <property type="evidence" value="ECO:0007669"/>
    <property type="project" value="TreeGrafter"/>
</dbReference>
<dbReference type="GeneID" id="83215543"/>
<evidence type="ECO:0000256" key="6">
    <source>
        <dbReference type="ARBA" id="ARBA00022989"/>
    </source>
</evidence>
<keyword evidence="7" id="KW-0333">Golgi apparatus</keyword>
<organism evidence="11 12">
    <name type="scientific">Lichtheimia ornata</name>
    <dbReference type="NCBI Taxonomy" id="688661"/>
    <lineage>
        <taxon>Eukaryota</taxon>
        <taxon>Fungi</taxon>
        <taxon>Fungi incertae sedis</taxon>
        <taxon>Mucoromycota</taxon>
        <taxon>Mucoromycotina</taxon>
        <taxon>Mucoromycetes</taxon>
        <taxon>Mucorales</taxon>
        <taxon>Lichtheimiaceae</taxon>
        <taxon>Lichtheimia</taxon>
    </lineage>
</organism>
<feature type="compositionally biased region" description="Low complexity" evidence="9">
    <location>
        <begin position="71"/>
        <end position="84"/>
    </location>
</feature>
<dbReference type="GO" id="GO:0000139">
    <property type="term" value="C:Golgi membrane"/>
    <property type="evidence" value="ECO:0007669"/>
    <property type="project" value="UniProtKB-SubCell"/>
</dbReference>
<accession>A0AAD7XX28</accession>
<name>A0AAD7XX28_9FUNG</name>
<evidence type="ECO:0000256" key="10">
    <source>
        <dbReference type="SAM" id="Phobius"/>
    </source>
</evidence>
<dbReference type="GO" id="GO:0005801">
    <property type="term" value="C:cis-Golgi network"/>
    <property type="evidence" value="ECO:0007669"/>
    <property type="project" value="InterPro"/>
</dbReference>
<evidence type="ECO:0000256" key="8">
    <source>
        <dbReference type="ARBA" id="ARBA00023136"/>
    </source>
</evidence>
<dbReference type="PANTHER" id="PTHR21094">
    <property type="entry name" value="GOS-28 SNARE- RELATED"/>
    <property type="match status" value="1"/>
</dbReference>
<evidence type="ECO:0000313" key="12">
    <source>
        <dbReference type="Proteomes" id="UP001234581"/>
    </source>
</evidence>
<feature type="transmembrane region" description="Helical" evidence="10">
    <location>
        <begin position="252"/>
        <end position="271"/>
    </location>
</feature>
<keyword evidence="12" id="KW-1185">Reference proteome</keyword>
<reference evidence="11 12" key="1">
    <citation type="submission" date="2023-03" db="EMBL/GenBank/DDBJ databases">
        <title>Genome sequence of Lichtheimia ornata CBS 291.66.</title>
        <authorList>
            <person name="Mohabir J.T."/>
            <person name="Shea T.P."/>
            <person name="Kurbessoian T."/>
            <person name="Berby B."/>
            <person name="Fontaine J."/>
            <person name="Livny J."/>
            <person name="Gnirke A."/>
            <person name="Stajich J.E."/>
            <person name="Cuomo C.A."/>
        </authorList>
    </citation>
    <scope>NUCLEOTIDE SEQUENCE [LARGE SCALE GENOMIC DNA]</scope>
    <source>
        <strain evidence="11">CBS 291.66</strain>
    </source>
</reference>
<keyword evidence="4 10" id="KW-0812">Transmembrane</keyword>
<comment type="similarity">
    <text evidence="2">Belongs to the GOSR1 family.</text>
</comment>
<dbReference type="EMBL" id="JARTCD010000042">
    <property type="protein sequence ID" value="KAJ8656123.1"/>
    <property type="molecule type" value="Genomic_DNA"/>
</dbReference>
<dbReference type="GO" id="GO:0005797">
    <property type="term" value="C:Golgi medial cisterna"/>
    <property type="evidence" value="ECO:0007669"/>
    <property type="project" value="TreeGrafter"/>
</dbReference>
<evidence type="ECO:0000313" key="11">
    <source>
        <dbReference type="EMBL" id="KAJ8656123.1"/>
    </source>
</evidence>
<dbReference type="PANTHER" id="PTHR21094:SF2">
    <property type="entry name" value="GOLGI SNAP RECEPTOR COMPLEX MEMBER 1"/>
    <property type="match status" value="1"/>
</dbReference>
<dbReference type="Proteomes" id="UP001234581">
    <property type="component" value="Unassembled WGS sequence"/>
</dbReference>
<feature type="compositionally biased region" description="Low complexity" evidence="9">
    <location>
        <begin position="1"/>
        <end position="24"/>
    </location>
</feature>
<evidence type="ECO:0000256" key="1">
    <source>
        <dbReference type="ARBA" id="ARBA00004409"/>
    </source>
</evidence>
<evidence type="ECO:0000256" key="2">
    <source>
        <dbReference type="ARBA" id="ARBA00008473"/>
    </source>
</evidence>
<evidence type="ECO:0000256" key="9">
    <source>
        <dbReference type="SAM" id="MobiDB-lite"/>
    </source>
</evidence>
<evidence type="ECO:0000256" key="4">
    <source>
        <dbReference type="ARBA" id="ARBA00022692"/>
    </source>
</evidence>
<dbReference type="GO" id="GO:0006906">
    <property type="term" value="P:vesicle fusion"/>
    <property type="evidence" value="ECO:0007669"/>
    <property type="project" value="TreeGrafter"/>
</dbReference>
<proteinExistence type="inferred from homology"/>
<keyword evidence="8 10" id="KW-0472">Membrane</keyword>
<dbReference type="RefSeq" id="XP_058341036.1">
    <property type="nucleotide sequence ID" value="XM_058488143.1"/>
</dbReference>
<evidence type="ECO:0008006" key="13">
    <source>
        <dbReference type="Google" id="ProtNLM"/>
    </source>
</evidence>
<protein>
    <recommendedName>
        <fullName evidence="13">Golgi SNAP receptor complex member 1</fullName>
    </recommendedName>
</protein>
<keyword evidence="6 10" id="KW-1133">Transmembrane helix</keyword>
<sequence length="273" mass="30585">MHRTGSSTAISMPSSPSVMVSSTTNDDDGDLSVPTSMSNASLSWDQLRRQARQVENEIELKLATLSKLGASVSSPPSHTTSPDSIAMNSMGKPSQELETEELLRKLQSIITSMGQVLDRPSATPTNPSMIHMLERHKDILLDYNKEFRRVKSNIKAAQDRANLMNQVQDEIRIFNTANESGSDYYLSERNRIEGSHRMTDMILEQAYATRQDISHQGRMLRNINSRVGGVIGRIPGINNLISRINTRRKRDTLIMAGVISTCIILIMLYWLHT</sequence>
<keyword evidence="3" id="KW-0813">Transport</keyword>
<gene>
    <name evidence="11" type="ORF">O0I10_008136</name>
</gene>
<dbReference type="InterPro" id="IPR023601">
    <property type="entry name" value="Golgi_SNAP_su1"/>
</dbReference>
<evidence type="ECO:0000256" key="7">
    <source>
        <dbReference type="ARBA" id="ARBA00023034"/>
    </source>
</evidence>
<dbReference type="GO" id="GO:0015031">
    <property type="term" value="P:protein transport"/>
    <property type="evidence" value="ECO:0007669"/>
    <property type="project" value="UniProtKB-KW"/>
</dbReference>
<dbReference type="GO" id="GO:0031201">
    <property type="term" value="C:SNARE complex"/>
    <property type="evidence" value="ECO:0007669"/>
    <property type="project" value="TreeGrafter"/>
</dbReference>
<evidence type="ECO:0000256" key="3">
    <source>
        <dbReference type="ARBA" id="ARBA00022448"/>
    </source>
</evidence>
<dbReference type="AlphaFoldDB" id="A0AAD7XX28"/>